<protein>
    <submittedName>
        <fullName evidence="1">Uncharacterized protein</fullName>
    </submittedName>
</protein>
<accession>A0A557P343</accession>
<dbReference type="Proteomes" id="UP000319828">
    <property type="component" value="Unassembled WGS sequence"/>
</dbReference>
<proteinExistence type="predicted"/>
<dbReference type="EMBL" id="VMKJ01000026">
    <property type="protein sequence ID" value="TVO35082.1"/>
    <property type="molecule type" value="Genomic_DNA"/>
</dbReference>
<organism evidence="1 2">
    <name type="scientific">Vibrio algivorus</name>
    <dbReference type="NCBI Taxonomy" id="1667024"/>
    <lineage>
        <taxon>Bacteria</taxon>
        <taxon>Pseudomonadati</taxon>
        <taxon>Pseudomonadota</taxon>
        <taxon>Gammaproteobacteria</taxon>
        <taxon>Vibrionales</taxon>
        <taxon>Vibrionaceae</taxon>
        <taxon>Vibrio</taxon>
    </lineage>
</organism>
<evidence type="ECO:0000313" key="2">
    <source>
        <dbReference type="Proteomes" id="UP000319828"/>
    </source>
</evidence>
<evidence type="ECO:0000313" key="1">
    <source>
        <dbReference type="EMBL" id="TVO35082.1"/>
    </source>
</evidence>
<name>A0A557P343_9VIBR</name>
<gene>
    <name evidence="1" type="ORF">FOF44_12325</name>
</gene>
<dbReference type="RefSeq" id="WP_144388574.1">
    <property type="nucleotide sequence ID" value="NZ_CANNCB010000031.1"/>
</dbReference>
<comment type="caution">
    <text evidence="1">The sequence shown here is derived from an EMBL/GenBank/DDBJ whole genome shotgun (WGS) entry which is preliminary data.</text>
</comment>
<sequence length="136" mass="15932">MFRKELHKEIMNIFGMKAVDWAGEMHEGANVVYVEYLNVREQYFSESHIRFFGTIRLSLDATGRDKPVFGVLGSKFDKYIKRSSGTKSLSAVSMEAESDWRTQGILSVSKDFYFACEIEHDKTREKIKHFKWVNYE</sequence>
<reference evidence="1 2" key="1">
    <citation type="submission" date="2019-07" db="EMBL/GenBank/DDBJ databases">
        <title>The draft genome sequence of Vibrio algivorus M1486.</title>
        <authorList>
            <person name="Meng X."/>
        </authorList>
    </citation>
    <scope>NUCLEOTIDE SEQUENCE [LARGE SCALE GENOMIC DNA]</scope>
    <source>
        <strain evidence="1 2">M1486</strain>
    </source>
</reference>
<dbReference type="AlphaFoldDB" id="A0A557P343"/>